<name>A0A8B7QPG8_HIPAR</name>
<evidence type="ECO:0000313" key="5">
    <source>
        <dbReference type="RefSeq" id="XP_019489945.1"/>
    </source>
</evidence>
<dbReference type="Pfam" id="PF07707">
    <property type="entry name" value="BACK"/>
    <property type="match status" value="1"/>
</dbReference>
<dbReference type="GeneID" id="109377930"/>
<dbReference type="FunFam" id="1.25.40.420:FF:000001">
    <property type="entry name" value="Kelch-like family member 12"/>
    <property type="match status" value="1"/>
</dbReference>
<keyword evidence="4" id="KW-1185">Reference proteome</keyword>
<organism evidence="4 5">
    <name type="scientific">Hipposideros armiger</name>
    <name type="common">Great Himalayan leaf-nosed bat</name>
    <dbReference type="NCBI Taxonomy" id="186990"/>
    <lineage>
        <taxon>Eukaryota</taxon>
        <taxon>Metazoa</taxon>
        <taxon>Chordata</taxon>
        <taxon>Craniata</taxon>
        <taxon>Vertebrata</taxon>
        <taxon>Euteleostomi</taxon>
        <taxon>Mammalia</taxon>
        <taxon>Eutheria</taxon>
        <taxon>Laurasiatheria</taxon>
        <taxon>Chiroptera</taxon>
        <taxon>Yinpterochiroptera</taxon>
        <taxon>Rhinolophoidea</taxon>
        <taxon>Hipposideridae</taxon>
        <taxon>Hipposideros</taxon>
    </lineage>
</organism>
<dbReference type="AlphaFoldDB" id="A0A8B7QPG8"/>
<dbReference type="PANTHER" id="PTHR45632">
    <property type="entry name" value="LD33804P"/>
    <property type="match status" value="1"/>
</dbReference>
<feature type="non-terminal residue" evidence="5">
    <location>
        <position position="1"/>
    </location>
</feature>
<keyword evidence="2" id="KW-0677">Repeat</keyword>
<dbReference type="SUPFAM" id="SSF117281">
    <property type="entry name" value="Kelch motif"/>
    <property type="match status" value="1"/>
</dbReference>
<dbReference type="InterPro" id="IPR006652">
    <property type="entry name" value="Kelch_1"/>
</dbReference>
<evidence type="ECO:0000313" key="4">
    <source>
        <dbReference type="Proteomes" id="UP000694851"/>
    </source>
</evidence>
<dbReference type="Gene3D" id="1.25.40.420">
    <property type="match status" value="1"/>
</dbReference>
<dbReference type="PANTHER" id="PTHR45632:SF3">
    <property type="entry name" value="KELCH-LIKE PROTEIN 32"/>
    <property type="match status" value="1"/>
</dbReference>
<dbReference type="Proteomes" id="UP000694851">
    <property type="component" value="Unplaced"/>
</dbReference>
<dbReference type="SMART" id="SM00612">
    <property type="entry name" value="Kelch"/>
    <property type="match status" value="2"/>
</dbReference>
<dbReference type="SMART" id="SM00875">
    <property type="entry name" value="BACK"/>
    <property type="match status" value="1"/>
</dbReference>
<dbReference type="Pfam" id="PF01344">
    <property type="entry name" value="Kelch_1"/>
    <property type="match status" value="2"/>
</dbReference>
<gene>
    <name evidence="5" type="primary">LOC109377930</name>
</gene>
<dbReference type="InterPro" id="IPR015915">
    <property type="entry name" value="Kelch-typ_b-propeller"/>
</dbReference>
<dbReference type="KEGG" id="hai:109377930"/>
<feature type="domain" description="BACK" evidence="3">
    <location>
        <begin position="1"/>
        <end position="77"/>
    </location>
</feature>
<keyword evidence="1" id="KW-0880">Kelch repeat</keyword>
<sequence length="289" mass="32384">ENIMEVMRNQEFLLLPAEELHKLLASDDVNVPDEETIFHALMMWVKYDTQRRCNDLSMLLAFIRLPLLPPQILADLENHALFKNDLECQKLILEAMKYHLLPERRTLMQSPRTKPRKSTVGTLYAVGGMDNNKGSFVSQGQRSKAKSDNQGLLHFLSFHFSHVLGVTVLEGPIYAVGGHDGWSYLNTVERWDPQSQQWTFVASMSIARSTVGVAALNGKLYSVGGRDGSSCLSSMEYYDPHTNKWNMCAPMCKRRGGVGVATCDGFLYAVGGHDAPASNHCSRLLDYVE</sequence>
<dbReference type="OrthoDB" id="9807347at2759"/>
<accession>A0A8B7QPG8</accession>
<dbReference type="RefSeq" id="XP_019489945.1">
    <property type="nucleotide sequence ID" value="XM_019634400.1"/>
</dbReference>
<dbReference type="FunFam" id="2.120.10.80:FF:000166">
    <property type="entry name" value="Klhl4 protein"/>
    <property type="match status" value="1"/>
</dbReference>
<evidence type="ECO:0000256" key="2">
    <source>
        <dbReference type="ARBA" id="ARBA00022737"/>
    </source>
</evidence>
<evidence type="ECO:0000259" key="3">
    <source>
        <dbReference type="SMART" id="SM00875"/>
    </source>
</evidence>
<reference evidence="5" key="1">
    <citation type="submission" date="2025-08" db="UniProtKB">
        <authorList>
            <consortium name="RefSeq"/>
        </authorList>
    </citation>
    <scope>IDENTIFICATION</scope>
    <source>
        <tissue evidence="5">Muscle</tissue>
    </source>
</reference>
<dbReference type="InterPro" id="IPR011705">
    <property type="entry name" value="BACK"/>
</dbReference>
<evidence type="ECO:0000256" key="1">
    <source>
        <dbReference type="ARBA" id="ARBA00022441"/>
    </source>
</evidence>
<proteinExistence type="predicted"/>
<protein>
    <submittedName>
        <fullName evidence="5">Kelch-like protein 1</fullName>
    </submittedName>
</protein>
<dbReference type="Gene3D" id="2.120.10.80">
    <property type="entry name" value="Kelch-type beta propeller"/>
    <property type="match status" value="1"/>
</dbReference>
<feature type="non-terminal residue" evidence="5">
    <location>
        <position position="289"/>
    </location>
</feature>